<keyword evidence="3" id="KW-1185">Reference proteome</keyword>
<protein>
    <submittedName>
        <fullName evidence="2">Uncharacterized protein</fullName>
    </submittedName>
</protein>
<keyword evidence="1" id="KW-0732">Signal</keyword>
<accession>A0A2Z6PD09</accession>
<evidence type="ECO:0000256" key="1">
    <source>
        <dbReference type="SAM" id="SignalP"/>
    </source>
</evidence>
<dbReference type="AlphaFoldDB" id="A0A2Z6PD09"/>
<evidence type="ECO:0000313" key="3">
    <source>
        <dbReference type="Proteomes" id="UP000242715"/>
    </source>
</evidence>
<proteinExistence type="predicted"/>
<name>A0A2Z6PD09_TRISU</name>
<reference evidence="3" key="1">
    <citation type="journal article" date="2017" name="Front. Plant Sci.">
        <title>Climate Clever Clovers: New Paradigm to Reduce the Environmental Footprint of Ruminants by Breeding Low Methanogenic Forages Utilizing Haplotype Variation.</title>
        <authorList>
            <person name="Kaur P."/>
            <person name="Appels R."/>
            <person name="Bayer P.E."/>
            <person name="Keeble-Gagnere G."/>
            <person name="Wang J."/>
            <person name="Hirakawa H."/>
            <person name="Shirasawa K."/>
            <person name="Vercoe P."/>
            <person name="Stefanova K."/>
            <person name="Durmic Z."/>
            <person name="Nichols P."/>
            <person name="Revell C."/>
            <person name="Isobe S.N."/>
            <person name="Edwards D."/>
            <person name="Erskine W."/>
        </authorList>
    </citation>
    <scope>NUCLEOTIDE SEQUENCE [LARGE SCALE GENOMIC DNA]</scope>
    <source>
        <strain evidence="3">cv. Daliak</strain>
    </source>
</reference>
<feature type="chain" id="PRO_5016422444" evidence="1">
    <location>
        <begin position="19"/>
        <end position="167"/>
    </location>
</feature>
<gene>
    <name evidence="2" type="ORF">TSUD_369440</name>
</gene>
<dbReference type="Proteomes" id="UP000242715">
    <property type="component" value="Unassembled WGS sequence"/>
</dbReference>
<organism evidence="2 3">
    <name type="scientific">Trifolium subterraneum</name>
    <name type="common">Subterranean clover</name>
    <dbReference type="NCBI Taxonomy" id="3900"/>
    <lineage>
        <taxon>Eukaryota</taxon>
        <taxon>Viridiplantae</taxon>
        <taxon>Streptophyta</taxon>
        <taxon>Embryophyta</taxon>
        <taxon>Tracheophyta</taxon>
        <taxon>Spermatophyta</taxon>
        <taxon>Magnoliopsida</taxon>
        <taxon>eudicotyledons</taxon>
        <taxon>Gunneridae</taxon>
        <taxon>Pentapetalae</taxon>
        <taxon>rosids</taxon>
        <taxon>fabids</taxon>
        <taxon>Fabales</taxon>
        <taxon>Fabaceae</taxon>
        <taxon>Papilionoideae</taxon>
        <taxon>50 kb inversion clade</taxon>
        <taxon>NPAAA clade</taxon>
        <taxon>Hologalegina</taxon>
        <taxon>IRL clade</taxon>
        <taxon>Trifolieae</taxon>
        <taxon>Trifolium</taxon>
    </lineage>
</organism>
<evidence type="ECO:0000313" key="2">
    <source>
        <dbReference type="EMBL" id="GAU48180.1"/>
    </source>
</evidence>
<feature type="signal peptide" evidence="1">
    <location>
        <begin position="1"/>
        <end position="18"/>
    </location>
</feature>
<sequence>MKLPNWLSICLGMVLTEAERYGCLGMVWTITKLSQDALWEVPNPDRSTSDPVGVQAYRLKRENIGPRLSSGRDKFSRTWQVLRVPKVLLPADTLEVVRNDSAAGLQTYVLPTKCPLTTEVLVHKHGCKLFSFWGFERGFGGFYRFSKLFDEGDKGGSLVRFVDNEQV</sequence>
<dbReference type="EMBL" id="DF974389">
    <property type="protein sequence ID" value="GAU48180.1"/>
    <property type="molecule type" value="Genomic_DNA"/>
</dbReference>